<evidence type="ECO:0000313" key="3">
    <source>
        <dbReference type="Proteomes" id="UP000251993"/>
    </source>
</evidence>
<accession>A0A344TJE4</accession>
<keyword evidence="3" id="KW-1185">Reference proteome</keyword>
<protein>
    <recommendedName>
        <fullName evidence="1">HTH LytTR-type domain-containing protein</fullName>
    </recommendedName>
</protein>
<dbReference type="EMBL" id="CP030850">
    <property type="protein sequence ID" value="AXE18765.1"/>
    <property type="molecule type" value="Genomic_DNA"/>
</dbReference>
<dbReference type="Pfam" id="PF04397">
    <property type="entry name" value="LytTR"/>
    <property type="match status" value="1"/>
</dbReference>
<dbReference type="SMART" id="SM00850">
    <property type="entry name" value="LytTR"/>
    <property type="match status" value="1"/>
</dbReference>
<dbReference type="KEGG" id="run:DR864_13895"/>
<dbReference type="Proteomes" id="UP000251993">
    <property type="component" value="Chromosome"/>
</dbReference>
<name>A0A344TJE4_9BACT</name>
<dbReference type="PROSITE" id="PS50930">
    <property type="entry name" value="HTH_LYTTR"/>
    <property type="match status" value="1"/>
</dbReference>
<evidence type="ECO:0000313" key="2">
    <source>
        <dbReference type="EMBL" id="AXE18765.1"/>
    </source>
</evidence>
<dbReference type="GO" id="GO:0003677">
    <property type="term" value="F:DNA binding"/>
    <property type="evidence" value="ECO:0007669"/>
    <property type="project" value="InterPro"/>
</dbReference>
<organism evidence="2 3">
    <name type="scientific">Runella rosea</name>
    <dbReference type="NCBI Taxonomy" id="2259595"/>
    <lineage>
        <taxon>Bacteria</taxon>
        <taxon>Pseudomonadati</taxon>
        <taxon>Bacteroidota</taxon>
        <taxon>Cytophagia</taxon>
        <taxon>Cytophagales</taxon>
        <taxon>Spirosomataceae</taxon>
        <taxon>Runella</taxon>
    </lineage>
</organism>
<reference evidence="2 3" key="1">
    <citation type="submission" date="2018-07" db="EMBL/GenBank/DDBJ databases">
        <title>Genome sequencing of Runella.</title>
        <authorList>
            <person name="Baek M.-G."/>
            <person name="Yi H."/>
        </authorList>
    </citation>
    <scope>NUCLEOTIDE SEQUENCE [LARGE SCALE GENOMIC DNA]</scope>
    <source>
        <strain evidence="2 3">HYN0085</strain>
    </source>
</reference>
<evidence type="ECO:0000259" key="1">
    <source>
        <dbReference type="PROSITE" id="PS50930"/>
    </source>
</evidence>
<gene>
    <name evidence="2" type="ORF">DR864_13895</name>
</gene>
<proteinExistence type="predicted"/>
<dbReference type="AlphaFoldDB" id="A0A344TJE4"/>
<dbReference type="InterPro" id="IPR007492">
    <property type="entry name" value="LytTR_DNA-bd_dom"/>
</dbReference>
<dbReference type="OrthoDB" id="800024at2"/>
<dbReference type="RefSeq" id="WP_114067547.1">
    <property type="nucleotide sequence ID" value="NZ_CP030850.1"/>
</dbReference>
<feature type="domain" description="HTH LytTR-type" evidence="1">
    <location>
        <begin position="17"/>
        <end position="109"/>
    </location>
</feature>
<dbReference type="Gene3D" id="2.40.50.1020">
    <property type="entry name" value="LytTr DNA-binding domain"/>
    <property type="match status" value="1"/>
</dbReference>
<sequence length="116" mass="13308">MNPQLFISADLGHQHLFSFDLESIVRLEGVRNYTRFIPAKGQPVITCRSLGLYLEQLPQQFVRVHKSYVINSRYILGINPHSHSILMTDGTSIPISRRKRTTIMRLLGKSRLKSTT</sequence>